<gene>
    <name evidence="1" type="ORF">DFP72DRAFT_834239</name>
</gene>
<evidence type="ECO:0000313" key="2">
    <source>
        <dbReference type="Proteomes" id="UP000521943"/>
    </source>
</evidence>
<proteinExistence type="predicted"/>
<dbReference type="Proteomes" id="UP000521943">
    <property type="component" value="Unassembled WGS sequence"/>
</dbReference>
<comment type="caution">
    <text evidence="1">The sequence shown here is derived from an EMBL/GenBank/DDBJ whole genome shotgun (WGS) entry which is preliminary data.</text>
</comment>
<reference evidence="1 2" key="1">
    <citation type="submission" date="2020-07" db="EMBL/GenBank/DDBJ databases">
        <title>Comparative genomics of pyrophilous fungi reveals a link between fire events and developmental genes.</title>
        <authorList>
            <consortium name="DOE Joint Genome Institute"/>
            <person name="Steindorff A.S."/>
            <person name="Carver A."/>
            <person name="Calhoun S."/>
            <person name="Stillman K."/>
            <person name="Liu H."/>
            <person name="Lipzen A."/>
            <person name="Pangilinan J."/>
            <person name="Labutti K."/>
            <person name="Bruns T.D."/>
            <person name="Grigoriev I.V."/>
        </authorList>
    </citation>
    <scope>NUCLEOTIDE SEQUENCE [LARGE SCALE GENOMIC DNA]</scope>
    <source>
        <strain evidence="1 2">CBS 144469</strain>
    </source>
</reference>
<feature type="non-terminal residue" evidence="1">
    <location>
        <position position="171"/>
    </location>
</feature>
<accession>A0A8H6LT69</accession>
<organism evidence="1 2">
    <name type="scientific">Ephemerocybe angulata</name>
    <dbReference type="NCBI Taxonomy" id="980116"/>
    <lineage>
        <taxon>Eukaryota</taxon>
        <taxon>Fungi</taxon>
        <taxon>Dikarya</taxon>
        <taxon>Basidiomycota</taxon>
        <taxon>Agaricomycotina</taxon>
        <taxon>Agaricomycetes</taxon>
        <taxon>Agaricomycetidae</taxon>
        <taxon>Agaricales</taxon>
        <taxon>Agaricineae</taxon>
        <taxon>Psathyrellaceae</taxon>
        <taxon>Ephemerocybe</taxon>
    </lineage>
</organism>
<dbReference type="OrthoDB" id="3259294at2759"/>
<sequence>MNENGNQETVRMTRSNGQFFATSNTDDYRLRPTQLENISLYDFTQCAVKHSLRAVRDPRKDLRWFQFSEDHPQRDTHAVALDPSRRTTVVPHFIGPSLPRRDAGDKEEYCRAMLTLFCPWRTGIDLRSADATWEETFNQYGFVQRQRDLMDNFNMRYECYDARDDYNAVLR</sequence>
<evidence type="ECO:0000313" key="1">
    <source>
        <dbReference type="EMBL" id="KAF6741364.1"/>
    </source>
</evidence>
<protein>
    <submittedName>
        <fullName evidence="1">Uncharacterized protein</fullName>
    </submittedName>
</protein>
<name>A0A8H6LT69_9AGAR</name>
<dbReference type="EMBL" id="JACGCI010000262">
    <property type="protein sequence ID" value="KAF6741364.1"/>
    <property type="molecule type" value="Genomic_DNA"/>
</dbReference>
<dbReference type="AlphaFoldDB" id="A0A8H6LT69"/>
<keyword evidence="2" id="KW-1185">Reference proteome</keyword>